<dbReference type="OrthoDB" id="7352421at2"/>
<evidence type="ECO:0000259" key="1">
    <source>
        <dbReference type="Pfam" id="PF13460"/>
    </source>
</evidence>
<dbReference type="AlphaFoldDB" id="A0A4R5L3E0"/>
<protein>
    <submittedName>
        <fullName evidence="2">NAD-dependent epimerase/dehydratase family protein</fullName>
    </submittedName>
</protein>
<gene>
    <name evidence="2" type="ORF">E1N52_36035</name>
</gene>
<comment type="caution">
    <text evidence="2">The sequence shown here is derived from an EMBL/GenBank/DDBJ whole genome shotgun (WGS) entry which is preliminary data.</text>
</comment>
<dbReference type="Gene3D" id="3.40.50.720">
    <property type="entry name" value="NAD(P)-binding Rossmann-like Domain"/>
    <property type="match status" value="1"/>
</dbReference>
<dbReference type="PANTHER" id="PTHR43355:SF2">
    <property type="entry name" value="FLAVIN REDUCTASE (NADPH)"/>
    <property type="match status" value="1"/>
</dbReference>
<dbReference type="CDD" id="cd05244">
    <property type="entry name" value="BVR-B_like_SDR_a"/>
    <property type="match status" value="1"/>
</dbReference>
<dbReference type="SUPFAM" id="SSF51735">
    <property type="entry name" value="NAD(P)-binding Rossmann-fold domains"/>
    <property type="match status" value="1"/>
</dbReference>
<name>A0A4R5L3E0_9BURK</name>
<feature type="domain" description="NAD(P)-binding" evidence="1">
    <location>
        <begin position="8"/>
        <end position="205"/>
    </location>
</feature>
<proteinExistence type="predicted"/>
<dbReference type="Pfam" id="PF13460">
    <property type="entry name" value="NAD_binding_10"/>
    <property type="match status" value="1"/>
</dbReference>
<dbReference type="EMBL" id="SMOD01000045">
    <property type="protein sequence ID" value="TDG03163.1"/>
    <property type="molecule type" value="Genomic_DNA"/>
</dbReference>
<dbReference type="InterPro" id="IPR051606">
    <property type="entry name" value="Polyketide_Oxido-like"/>
</dbReference>
<evidence type="ECO:0000313" key="2">
    <source>
        <dbReference type="EMBL" id="TDG03163.1"/>
    </source>
</evidence>
<evidence type="ECO:0000313" key="3">
    <source>
        <dbReference type="Proteomes" id="UP000295606"/>
    </source>
</evidence>
<dbReference type="RefSeq" id="WP_133188810.1">
    <property type="nucleotide sequence ID" value="NZ_SMOD01000045.1"/>
</dbReference>
<dbReference type="InterPro" id="IPR036291">
    <property type="entry name" value="NAD(P)-bd_dom_sf"/>
</dbReference>
<organism evidence="2 3">
    <name type="scientific">Paraburkholderia guartelaensis</name>
    <dbReference type="NCBI Taxonomy" id="2546446"/>
    <lineage>
        <taxon>Bacteria</taxon>
        <taxon>Pseudomonadati</taxon>
        <taxon>Pseudomonadota</taxon>
        <taxon>Betaproteobacteria</taxon>
        <taxon>Burkholderiales</taxon>
        <taxon>Burkholderiaceae</taxon>
        <taxon>Paraburkholderia</taxon>
    </lineage>
</organism>
<dbReference type="Proteomes" id="UP000295606">
    <property type="component" value="Unassembled WGS sequence"/>
</dbReference>
<reference evidence="2 3" key="1">
    <citation type="submission" date="2019-03" db="EMBL/GenBank/DDBJ databases">
        <title>Paraburkholderia sp. isolated from native Mimosa gymnas in Guartela State Park, Brazil.</title>
        <authorList>
            <person name="Paulitsch F."/>
            <person name="Hungria M."/>
            <person name="Delamuta J.R.M."/>
            <person name="Ribeiro R.A."/>
            <person name="Dall'Agnol R."/>
            <person name="Silva J.S.B."/>
        </authorList>
    </citation>
    <scope>NUCLEOTIDE SEQUENCE [LARGE SCALE GENOMIC DNA]</scope>
    <source>
        <strain evidence="2 3">CNPSo 3008</strain>
    </source>
</reference>
<accession>A0A4R5L3E0</accession>
<dbReference type="InterPro" id="IPR016040">
    <property type="entry name" value="NAD(P)-bd_dom"/>
</dbReference>
<dbReference type="GO" id="GO:0016646">
    <property type="term" value="F:oxidoreductase activity, acting on the CH-NH group of donors, NAD or NADP as acceptor"/>
    <property type="evidence" value="ECO:0007669"/>
    <property type="project" value="TreeGrafter"/>
</dbReference>
<dbReference type="PANTHER" id="PTHR43355">
    <property type="entry name" value="FLAVIN REDUCTASE (NADPH)"/>
    <property type="match status" value="1"/>
</dbReference>
<sequence length="216" mass="23374">MKVVVLAATGQVGRTVLSELISRGHEVTAVARNPDKLPRSIHSVRDDLSSADRIAEIIAGADAVVSAFGPPKDDARFFSDVSYTDQLAHVTERAIAAVRKASVARLIMAGGCGSLWFSPGVTVLDSGHWPEKLIPIATSHIKAFAALRASDISWTYFSPPMRIDPGVRTGKFRLGGDDLLVDEQGKSWVSFEDYAVALVDELEQPAHERARFTVGY</sequence>